<feature type="coiled-coil region" evidence="1">
    <location>
        <begin position="65"/>
        <end position="120"/>
    </location>
</feature>
<gene>
    <name evidence="4" type="ORF">L227DRAFT_602193</name>
</gene>
<keyword evidence="3" id="KW-1133">Transmembrane helix</keyword>
<dbReference type="Proteomes" id="UP000313359">
    <property type="component" value="Unassembled WGS sequence"/>
</dbReference>
<evidence type="ECO:0000256" key="1">
    <source>
        <dbReference type="SAM" id="Coils"/>
    </source>
</evidence>
<keyword evidence="1" id="KW-0175">Coiled coil</keyword>
<feature type="transmembrane region" description="Helical" evidence="3">
    <location>
        <begin position="6"/>
        <end position="28"/>
    </location>
</feature>
<dbReference type="OrthoDB" id="2758729at2759"/>
<evidence type="ECO:0000313" key="5">
    <source>
        <dbReference type="Proteomes" id="UP000313359"/>
    </source>
</evidence>
<proteinExistence type="predicted"/>
<evidence type="ECO:0000256" key="2">
    <source>
        <dbReference type="SAM" id="MobiDB-lite"/>
    </source>
</evidence>
<sequence length="319" mass="34898">MAAFDSIWNIALGVLSICMAIQGIFRFINNRLPSNRLHSMSGLLQDANELLLSCSEEGLVPSDAADDFRQKLSLLRSRADEVRLETLAAKNRKEDFANWLKGLTRDINQICQDVREIRAEISTSSIRERERLAAQIREREAAAHEDRPADSGAVGDLGSVTVSRDPGSAEVAQQPPVLVATPLTRSLPPSTPEMQNVSSIPASATRALPPGIPSITTKVPTIKQPPKLLHRDRRCSVSSNSSGSVVSSLHSIRWKCKSNPISRARAMATFLRYTRARGSPSLPVYFVDPKQLAACELTEDDSESSDDDWVDELAVPAMA</sequence>
<dbReference type="AlphaFoldDB" id="A0A5C2S2W5"/>
<reference evidence="4" key="1">
    <citation type="journal article" date="2018" name="Genome Biol. Evol.">
        <title>Genomics and development of Lentinus tigrinus, a white-rot wood-decaying mushroom with dimorphic fruiting bodies.</title>
        <authorList>
            <person name="Wu B."/>
            <person name="Xu Z."/>
            <person name="Knudson A."/>
            <person name="Carlson A."/>
            <person name="Chen N."/>
            <person name="Kovaka S."/>
            <person name="LaButti K."/>
            <person name="Lipzen A."/>
            <person name="Pennachio C."/>
            <person name="Riley R."/>
            <person name="Schakwitz W."/>
            <person name="Umezawa K."/>
            <person name="Ohm R.A."/>
            <person name="Grigoriev I.V."/>
            <person name="Nagy L.G."/>
            <person name="Gibbons J."/>
            <person name="Hibbett D."/>
        </authorList>
    </citation>
    <scope>NUCLEOTIDE SEQUENCE [LARGE SCALE GENOMIC DNA]</scope>
    <source>
        <strain evidence="4">ALCF2SS1-6</strain>
    </source>
</reference>
<keyword evidence="5" id="KW-1185">Reference proteome</keyword>
<evidence type="ECO:0000313" key="4">
    <source>
        <dbReference type="EMBL" id="RPD57822.1"/>
    </source>
</evidence>
<keyword evidence="3" id="KW-0812">Transmembrane</keyword>
<feature type="region of interest" description="Disordered" evidence="2">
    <location>
        <begin position="138"/>
        <end position="171"/>
    </location>
</feature>
<feature type="compositionally biased region" description="Basic and acidic residues" evidence="2">
    <location>
        <begin position="138"/>
        <end position="149"/>
    </location>
</feature>
<keyword evidence="3" id="KW-0472">Membrane</keyword>
<accession>A0A5C2S2W5</accession>
<protein>
    <submittedName>
        <fullName evidence="4">Uncharacterized protein</fullName>
    </submittedName>
</protein>
<name>A0A5C2S2W5_9APHY</name>
<evidence type="ECO:0000256" key="3">
    <source>
        <dbReference type="SAM" id="Phobius"/>
    </source>
</evidence>
<organism evidence="4 5">
    <name type="scientific">Lentinus tigrinus ALCF2SS1-6</name>
    <dbReference type="NCBI Taxonomy" id="1328759"/>
    <lineage>
        <taxon>Eukaryota</taxon>
        <taxon>Fungi</taxon>
        <taxon>Dikarya</taxon>
        <taxon>Basidiomycota</taxon>
        <taxon>Agaricomycotina</taxon>
        <taxon>Agaricomycetes</taxon>
        <taxon>Polyporales</taxon>
        <taxon>Polyporaceae</taxon>
        <taxon>Lentinus</taxon>
    </lineage>
</organism>
<dbReference type="EMBL" id="ML122278">
    <property type="protein sequence ID" value="RPD57822.1"/>
    <property type="molecule type" value="Genomic_DNA"/>
</dbReference>